<evidence type="ECO:0000313" key="9">
    <source>
        <dbReference type="EMBL" id="SNB51577.1"/>
    </source>
</evidence>
<dbReference type="PANTHER" id="PTHR43744">
    <property type="entry name" value="ABC TRANSPORTER PERMEASE PROTEIN MG189-RELATED-RELATED"/>
    <property type="match status" value="1"/>
</dbReference>
<keyword evidence="3" id="KW-1003">Cell membrane</keyword>
<evidence type="ECO:0000256" key="4">
    <source>
        <dbReference type="ARBA" id="ARBA00022692"/>
    </source>
</evidence>
<dbReference type="RefSeq" id="WP_088569964.1">
    <property type="nucleotide sequence ID" value="NZ_FYEK01000003.1"/>
</dbReference>
<feature type="transmembrane region" description="Helical" evidence="7">
    <location>
        <begin position="158"/>
        <end position="177"/>
    </location>
</feature>
<gene>
    <name evidence="9" type="ORF">SAMN02746019_00021710</name>
</gene>
<sequence>MAVEAMAPAKPAARYRDEFAWWDRIKKPLFYGVLIGWSIIAVTPFYLTVVFSLKPLTHLYEAPFFWPIPFTLENYLKVVTEFRHLFPRWMLNSALVAGLLAVVRTLFCAMGGYAFARLRFPGRDLLFWAMLITMMIPGQVTLIPNFLIVRQMKLLDSLLALIVPGIAGAFGVFMMTQFYKNLPRELEEAAMIDGAGWFTIFFRIVLPISRPALLTLALFTFQGEWNAFMWPLIVLNSPEKFTLPLGLSWFKGEYYTVYSVVLAGSMFNSIPILLLFFLFQGYFTRGIALTGLREG</sequence>
<dbReference type="PROSITE" id="PS50928">
    <property type="entry name" value="ABC_TM1"/>
    <property type="match status" value="1"/>
</dbReference>
<feature type="transmembrane region" description="Helical" evidence="7">
    <location>
        <begin position="89"/>
        <end position="113"/>
    </location>
</feature>
<reference evidence="10" key="1">
    <citation type="submission" date="2017-06" db="EMBL/GenBank/DDBJ databases">
        <authorList>
            <person name="Varghese N."/>
            <person name="Submissions S."/>
        </authorList>
    </citation>
    <scope>NUCLEOTIDE SEQUENCE [LARGE SCALE GENOMIC DNA]</scope>
    <source>
        <strain evidence="10">JAD2</strain>
    </source>
</reference>
<dbReference type="EMBL" id="FYEK01000003">
    <property type="protein sequence ID" value="SNB51577.1"/>
    <property type="molecule type" value="Genomic_DNA"/>
</dbReference>
<keyword evidence="6 7" id="KW-0472">Membrane</keyword>
<dbReference type="InterPro" id="IPR035906">
    <property type="entry name" value="MetI-like_sf"/>
</dbReference>
<comment type="similarity">
    <text evidence="7">Belongs to the binding-protein-dependent transport system permease family.</text>
</comment>
<feature type="transmembrane region" description="Helical" evidence="7">
    <location>
        <begin position="189"/>
        <end position="206"/>
    </location>
</feature>
<evidence type="ECO:0000313" key="10">
    <source>
        <dbReference type="Proteomes" id="UP000197025"/>
    </source>
</evidence>
<feature type="transmembrane region" description="Helical" evidence="7">
    <location>
        <begin position="29"/>
        <end position="53"/>
    </location>
</feature>
<evidence type="ECO:0000256" key="5">
    <source>
        <dbReference type="ARBA" id="ARBA00022989"/>
    </source>
</evidence>
<dbReference type="FunCoup" id="A0A212PX70">
    <property type="interactions" value="70"/>
</dbReference>
<keyword evidence="10" id="KW-1185">Reference proteome</keyword>
<name>A0A212PX70_9CHLR</name>
<proteinExistence type="inferred from homology"/>
<dbReference type="GO" id="GO:0055085">
    <property type="term" value="P:transmembrane transport"/>
    <property type="evidence" value="ECO:0007669"/>
    <property type="project" value="InterPro"/>
</dbReference>
<evidence type="ECO:0000256" key="6">
    <source>
        <dbReference type="ARBA" id="ARBA00023136"/>
    </source>
</evidence>
<feature type="transmembrane region" description="Helical" evidence="7">
    <location>
        <begin position="255"/>
        <end position="279"/>
    </location>
</feature>
<dbReference type="AlphaFoldDB" id="A0A212PX70"/>
<comment type="subcellular location">
    <subcellularLocation>
        <location evidence="1 7">Cell membrane</location>
        <topology evidence="1 7">Multi-pass membrane protein</topology>
    </subcellularLocation>
</comment>
<evidence type="ECO:0000259" key="8">
    <source>
        <dbReference type="PROSITE" id="PS50928"/>
    </source>
</evidence>
<protein>
    <submittedName>
        <fullName evidence="9">Carbohydrate ABC transporter membrane protein 2, CUT1 family</fullName>
    </submittedName>
</protein>
<dbReference type="Proteomes" id="UP000197025">
    <property type="component" value="Unassembled WGS sequence"/>
</dbReference>
<dbReference type="SUPFAM" id="SSF161098">
    <property type="entry name" value="MetI-like"/>
    <property type="match status" value="1"/>
</dbReference>
<accession>A0A212PX70</accession>
<evidence type="ECO:0000256" key="2">
    <source>
        <dbReference type="ARBA" id="ARBA00022448"/>
    </source>
</evidence>
<evidence type="ECO:0000256" key="7">
    <source>
        <dbReference type="RuleBase" id="RU363032"/>
    </source>
</evidence>
<keyword evidence="4 7" id="KW-0812">Transmembrane</keyword>
<keyword evidence="2 7" id="KW-0813">Transport</keyword>
<dbReference type="Gene3D" id="1.10.3720.10">
    <property type="entry name" value="MetI-like"/>
    <property type="match status" value="1"/>
</dbReference>
<organism evidence="9 10">
    <name type="scientific">Thermoflexus hugenholtzii JAD2</name>
    <dbReference type="NCBI Taxonomy" id="877466"/>
    <lineage>
        <taxon>Bacteria</taxon>
        <taxon>Bacillati</taxon>
        <taxon>Chloroflexota</taxon>
        <taxon>Thermoflexia</taxon>
        <taxon>Thermoflexales</taxon>
        <taxon>Thermoflexaceae</taxon>
        <taxon>Thermoflexus</taxon>
    </lineage>
</organism>
<dbReference type="OrthoDB" id="9771544at2"/>
<dbReference type="Pfam" id="PF00528">
    <property type="entry name" value="BPD_transp_1"/>
    <property type="match status" value="1"/>
</dbReference>
<evidence type="ECO:0000256" key="3">
    <source>
        <dbReference type="ARBA" id="ARBA00022475"/>
    </source>
</evidence>
<evidence type="ECO:0000256" key="1">
    <source>
        <dbReference type="ARBA" id="ARBA00004651"/>
    </source>
</evidence>
<dbReference type="InParanoid" id="A0A212PX70"/>
<dbReference type="InterPro" id="IPR000515">
    <property type="entry name" value="MetI-like"/>
</dbReference>
<keyword evidence="5 7" id="KW-1133">Transmembrane helix</keyword>
<dbReference type="PANTHER" id="PTHR43744:SF12">
    <property type="entry name" value="ABC TRANSPORTER PERMEASE PROTEIN MG189-RELATED"/>
    <property type="match status" value="1"/>
</dbReference>
<feature type="transmembrane region" description="Helical" evidence="7">
    <location>
        <begin position="125"/>
        <end position="146"/>
    </location>
</feature>
<dbReference type="CDD" id="cd06261">
    <property type="entry name" value="TM_PBP2"/>
    <property type="match status" value="1"/>
</dbReference>
<dbReference type="GO" id="GO:0005886">
    <property type="term" value="C:plasma membrane"/>
    <property type="evidence" value="ECO:0007669"/>
    <property type="project" value="UniProtKB-SubCell"/>
</dbReference>
<feature type="domain" description="ABC transmembrane type-1" evidence="8">
    <location>
        <begin position="90"/>
        <end position="279"/>
    </location>
</feature>
<feature type="transmembrane region" description="Helical" evidence="7">
    <location>
        <begin position="213"/>
        <end position="235"/>
    </location>
</feature>